<reference evidence="1 2" key="1">
    <citation type="submission" date="2016-01" db="EMBL/GenBank/DDBJ databases">
        <title>Investigation of taxonomic status of Bacillus aminovorans.</title>
        <authorList>
            <person name="Verma A."/>
            <person name="Pal Y."/>
            <person name="Krishnamurthi S."/>
        </authorList>
    </citation>
    <scope>NUCLEOTIDE SEQUENCE [LARGE SCALE GENOMIC DNA]</scope>
    <source>
        <strain evidence="1 2">DSM 4337</strain>
    </source>
</reference>
<proteinExistence type="predicted"/>
<name>A0A177KKW8_9BACI</name>
<protein>
    <recommendedName>
        <fullName evidence="3">Peptidase M20 dimerisation domain-containing protein</fullName>
    </recommendedName>
</protein>
<comment type="caution">
    <text evidence="1">The sequence shown here is derived from an EMBL/GenBank/DDBJ whole genome shotgun (WGS) entry which is preliminary data.</text>
</comment>
<dbReference type="EMBL" id="LQWZ01000034">
    <property type="protein sequence ID" value="OAH54013.1"/>
    <property type="molecule type" value="Genomic_DNA"/>
</dbReference>
<sequence>MNKSVESNKQVLNHVINLERCMETFKVSNKVGQTAETGVQRLALTKEDKIMRDIFINWLEKEGFDVRSDDFGNIWLNNPDNSDIIRSI</sequence>
<evidence type="ECO:0008006" key="3">
    <source>
        <dbReference type="Google" id="ProtNLM"/>
    </source>
</evidence>
<dbReference type="Proteomes" id="UP000077271">
    <property type="component" value="Unassembled WGS sequence"/>
</dbReference>
<dbReference type="Gene3D" id="3.40.630.10">
    <property type="entry name" value="Zn peptidases"/>
    <property type="match status" value="1"/>
</dbReference>
<accession>A0A177KKW8</accession>
<evidence type="ECO:0000313" key="1">
    <source>
        <dbReference type="EMBL" id="OAH54013.1"/>
    </source>
</evidence>
<dbReference type="AlphaFoldDB" id="A0A177KKW8"/>
<organism evidence="1 2">
    <name type="scientific">Domibacillus aminovorans</name>
    <dbReference type="NCBI Taxonomy" id="29332"/>
    <lineage>
        <taxon>Bacteria</taxon>
        <taxon>Bacillati</taxon>
        <taxon>Bacillota</taxon>
        <taxon>Bacilli</taxon>
        <taxon>Bacillales</taxon>
        <taxon>Bacillaceae</taxon>
        <taxon>Domibacillus</taxon>
    </lineage>
</organism>
<gene>
    <name evidence="1" type="ORF">AWH48_09605</name>
</gene>
<evidence type="ECO:0000313" key="2">
    <source>
        <dbReference type="Proteomes" id="UP000077271"/>
    </source>
</evidence>
<dbReference type="SUPFAM" id="SSF53187">
    <property type="entry name" value="Zn-dependent exopeptidases"/>
    <property type="match status" value="1"/>
</dbReference>
<dbReference type="RefSeq" id="WP_018395707.1">
    <property type="nucleotide sequence ID" value="NZ_LQWZ01000034.1"/>
</dbReference>